<sequence>MPYVNVSANVILVIVGIGLLIFIHELGHFLMAKKIGVRVLAFSLGFGPAILKKQWGETEYRLSLFPLGGYVKLAGEGPEEEKTGSSWEFSSKSAGQRASVLVAGVALNAVLAFIAFIVAFQIGVPFIAPEVGQVAPGWPAWDAGIQRGDKIVEIDGSKDLDFEDLFTIVALSNPSAGVTLKVERDNKTFDVNVTPKYDTEHGIQRIGIMPATSLEIDKIFAFENNYSPARDAGILVKDTIVAVNGKRISTEDEFREIEGISPGKEIVLTVLRDNKEMELKVTPFKPARWMFGLSCATAILDGVKNNSLASNAGFQKGDEIIEVNSIPVTGFTNIRNLVIDAEEKTCIFTVKRNDTVTLVSVPLDDEKTKEEFLSGLTPFYGLKVDSLVKGFPAEKIGLKPGDKIISLDEKELKDWNALLQMVMMSQGKPMVIEWVRGDERFVSTIEAQKDEKNAIGSIGVKFREKTVIKQYGLLGSCVVGTKKAIVNVQRLYLTIKGFFSQRLSTKNVGGFILIAQASYESAKVGFGKLVYFLGILSLQLALLNILPVPVLDGGHLLFLAIERIKGSPVSQRTLSIAQYIGFGLIITLVIYATRNDIMRLLTL</sequence>
<dbReference type="PROSITE" id="PS50106">
    <property type="entry name" value="PDZ"/>
    <property type="match status" value="3"/>
</dbReference>
<evidence type="ECO:0000256" key="1">
    <source>
        <dbReference type="ARBA" id="ARBA00001947"/>
    </source>
</evidence>
<dbReference type="InterPro" id="IPR036034">
    <property type="entry name" value="PDZ_sf"/>
</dbReference>
<feature type="transmembrane region" description="Helical" evidence="11">
    <location>
        <begin position="576"/>
        <end position="593"/>
    </location>
</feature>
<dbReference type="InterPro" id="IPR041489">
    <property type="entry name" value="PDZ_6"/>
</dbReference>
<evidence type="ECO:0000256" key="5">
    <source>
        <dbReference type="ARBA" id="ARBA00022692"/>
    </source>
</evidence>
<feature type="domain" description="PDZ" evidence="12">
    <location>
        <begin position="131"/>
        <end position="186"/>
    </location>
</feature>
<comment type="cofactor">
    <cofactor evidence="1">
        <name>Zn(2+)</name>
        <dbReference type="ChEBI" id="CHEBI:29105"/>
    </cofactor>
</comment>
<keyword evidence="7" id="KW-0862">Zinc</keyword>
<keyword evidence="14" id="KW-1185">Reference proteome</keyword>
<name>A0ABQ0JUM5_9BACT</name>
<feature type="domain" description="PDZ" evidence="12">
    <location>
        <begin position="360"/>
        <end position="414"/>
    </location>
</feature>
<keyword evidence="8 11" id="KW-1133">Transmembrane helix</keyword>
<comment type="caution">
    <text evidence="13">The sequence shown here is derived from an EMBL/GenBank/DDBJ whole genome shotgun (WGS) entry which is preliminary data.</text>
</comment>
<dbReference type="CDD" id="cd23081">
    <property type="entry name" value="cpPDZ_EcRseP-like"/>
    <property type="match status" value="1"/>
</dbReference>
<feature type="transmembrane region" description="Helical" evidence="11">
    <location>
        <begin position="6"/>
        <end position="23"/>
    </location>
</feature>
<gene>
    <name evidence="13" type="ORF">BROSI_A0937</name>
</gene>
<evidence type="ECO:0000256" key="3">
    <source>
        <dbReference type="ARBA" id="ARBA00007931"/>
    </source>
</evidence>
<evidence type="ECO:0000256" key="7">
    <source>
        <dbReference type="ARBA" id="ARBA00022833"/>
    </source>
</evidence>
<organism evidence="13 14">
    <name type="scientific">Candidatus Brocadia sinica JPN1</name>
    <dbReference type="NCBI Taxonomy" id="1197129"/>
    <lineage>
        <taxon>Bacteria</taxon>
        <taxon>Pseudomonadati</taxon>
        <taxon>Planctomycetota</taxon>
        <taxon>Candidatus Brocadiia</taxon>
        <taxon>Candidatus Brocadiales</taxon>
        <taxon>Candidatus Brocadiaceae</taxon>
        <taxon>Candidatus Brocadia</taxon>
    </lineage>
</organism>
<dbReference type="Proteomes" id="UP000032309">
    <property type="component" value="Unassembled WGS sequence"/>
</dbReference>
<keyword evidence="5 11" id="KW-0812">Transmembrane</keyword>
<accession>A0ABQ0JUM5</accession>
<evidence type="ECO:0000256" key="6">
    <source>
        <dbReference type="ARBA" id="ARBA00022801"/>
    </source>
</evidence>
<dbReference type="RefSeq" id="WP_052562583.1">
    <property type="nucleotide sequence ID" value="NZ_BAFN01000001.1"/>
</dbReference>
<evidence type="ECO:0000313" key="13">
    <source>
        <dbReference type="EMBL" id="GAN32423.1"/>
    </source>
</evidence>
<dbReference type="NCBIfam" id="TIGR00054">
    <property type="entry name" value="RIP metalloprotease RseP"/>
    <property type="match status" value="2"/>
</dbReference>
<reference evidence="14" key="1">
    <citation type="journal article" date="2015" name="Genome Announc.">
        <title>Draft Genome Sequence of an Anaerobic Ammonium-Oxidizing Bacterium, "Candidatus Brocadia sinica".</title>
        <authorList>
            <person name="Oshiki M."/>
            <person name="Shinyako-Hata K."/>
            <person name="Satoh H."/>
            <person name="Okabe S."/>
        </authorList>
    </citation>
    <scope>NUCLEOTIDE SEQUENCE [LARGE SCALE GENOMIC DNA]</scope>
    <source>
        <strain evidence="14">JPN1</strain>
    </source>
</reference>
<dbReference type="SMART" id="SM00228">
    <property type="entry name" value="PDZ"/>
    <property type="match status" value="4"/>
</dbReference>
<evidence type="ECO:0000259" key="12">
    <source>
        <dbReference type="PROSITE" id="PS50106"/>
    </source>
</evidence>
<evidence type="ECO:0000313" key="14">
    <source>
        <dbReference type="Proteomes" id="UP000032309"/>
    </source>
</evidence>
<protein>
    <submittedName>
        <fullName evidence="13">Zinc metallopeptidase protein</fullName>
    </submittedName>
</protein>
<comment type="similarity">
    <text evidence="3">Belongs to the peptidase M50B family.</text>
</comment>
<proteinExistence type="inferred from homology"/>
<dbReference type="EMBL" id="BAFN01000001">
    <property type="protein sequence ID" value="GAN32423.1"/>
    <property type="molecule type" value="Genomic_DNA"/>
</dbReference>
<feature type="transmembrane region" description="Helical" evidence="11">
    <location>
        <begin position="98"/>
        <end position="120"/>
    </location>
</feature>
<dbReference type="InterPro" id="IPR001478">
    <property type="entry name" value="PDZ"/>
</dbReference>
<evidence type="ECO:0000256" key="9">
    <source>
        <dbReference type="ARBA" id="ARBA00023049"/>
    </source>
</evidence>
<dbReference type="PANTHER" id="PTHR42837">
    <property type="entry name" value="REGULATOR OF SIGMA-E PROTEASE RSEP"/>
    <property type="match status" value="1"/>
</dbReference>
<dbReference type="CDD" id="cd06163">
    <property type="entry name" value="S2P-M50_PDZ_RseP-like"/>
    <property type="match status" value="1"/>
</dbReference>
<evidence type="ECO:0000256" key="11">
    <source>
        <dbReference type="SAM" id="Phobius"/>
    </source>
</evidence>
<dbReference type="SUPFAM" id="SSF50156">
    <property type="entry name" value="PDZ domain-like"/>
    <property type="match status" value="4"/>
</dbReference>
<feature type="domain" description="PDZ" evidence="12">
    <location>
        <begin position="276"/>
        <end position="332"/>
    </location>
</feature>
<dbReference type="InterPro" id="IPR008915">
    <property type="entry name" value="Peptidase_M50"/>
</dbReference>
<evidence type="ECO:0000256" key="4">
    <source>
        <dbReference type="ARBA" id="ARBA00022670"/>
    </source>
</evidence>
<dbReference type="Pfam" id="PF17820">
    <property type="entry name" value="PDZ_6"/>
    <property type="match status" value="2"/>
</dbReference>
<dbReference type="Gene3D" id="2.30.42.10">
    <property type="match status" value="4"/>
</dbReference>
<dbReference type="PANTHER" id="PTHR42837:SF2">
    <property type="entry name" value="MEMBRANE METALLOPROTEASE ARASP2, CHLOROPLASTIC-RELATED"/>
    <property type="match status" value="1"/>
</dbReference>
<keyword evidence="4" id="KW-0645">Protease</keyword>
<evidence type="ECO:0000256" key="2">
    <source>
        <dbReference type="ARBA" id="ARBA00004141"/>
    </source>
</evidence>
<keyword evidence="6" id="KW-0378">Hydrolase</keyword>
<feature type="transmembrane region" description="Helical" evidence="11">
    <location>
        <begin position="529"/>
        <end position="550"/>
    </location>
</feature>
<keyword evidence="10 11" id="KW-0472">Membrane</keyword>
<dbReference type="Pfam" id="PF02163">
    <property type="entry name" value="Peptidase_M50"/>
    <property type="match status" value="1"/>
</dbReference>
<comment type="subcellular location">
    <subcellularLocation>
        <location evidence="2">Membrane</location>
        <topology evidence="2">Multi-pass membrane protein</topology>
    </subcellularLocation>
</comment>
<keyword evidence="9" id="KW-0482">Metalloprotease</keyword>
<evidence type="ECO:0000256" key="8">
    <source>
        <dbReference type="ARBA" id="ARBA00022989"/>
    </source>
</evidence>
<evidence type="ECO:0000256" key="10">
    <source>
        <dbReference type="ARBA" id="ARBA00023136"/>
    </source>
</evidence>
<dbReference type="InterPro" id="IPR004387">
    <property type="entry name" value="Pept_M50_Zn"/>
</dbReference>